<evidence type="ECO:0000313" key="1">
    <source>
        <dbReference type="EMBL" id="AOP54465.1"/>
    </source>
</evidence>
<dbReference type="EMBL" id="CP017150">
    <property type="protein sequence ID" value="AOP54465.1"/>
    <property type="molecule type" value="Genomic_DNA"/>
</dbReference>
<sequence>MIAMPEVIFTCYATDSAIEYIDVTATIETISTADLFDLIDDSPELHQIAGRYSDTIFSHVFGTGSIHEWLDEFLENDETLAYLSDDPVTLNRLAGNSSSSVRLLVSGNPFTPRPAINRLCLDNDLKVAIESAKHLRVSYRGQLALIAKAADWSAEDREELVTAIAYNPRTLPVALSKAATLSGDASTRHVIEARLKARKLARLPH</sequence>
<dbReference type="Proteomes" id="UP000094793">
    <property type="component" value="Chromosome"/>
</dbReference>
<proteinExistence type="predicted"/>
<dbReference type="OrthoDB" id="9874532at2"/>
<accession>A0A1D7W662</accession>
<gene>
    <name evidence="1" type="ORF">BLSMQ_2759</name>
</gene>
<reference evidence="2" key="1">
    <citation type="submission" date="2016-09" db="EMBL/GenBank/DDBJ databases">
        <title>Complete Genome Sequence of Brevibacterium linens SMQ-1335.</title>
        <authorList>
            <person name="de Melo A.G."/>
            <person name="Labrie S.J."/>
            <person name="Dumaresq J."/>
            <person name="Roberts R.J."/>
            <person name="Tremblay D.M."/>
            <person name="Moineau S."/>
        </authorList>
    </citation>
    <scope>NUCLEOTIDE SEQUENCE [LARGE SCALE GENOMIC DNA]</scope>
    <source>
        <strain evidence="2">SMQ-1335</strain>
    </source>
</reference>
<dbReference type="AlphaFoldDB" id="A0A1D7W662"/>
<protein>
    <submittedName>
        <fullName evidence="1">Uncharacterized protein</fullName>
    </submittedName>
</protein>
<organism evidence="1 2">
    <name type="scientific">Brevibacterium aurantiacum</name>
    <dbReference type="NCBI Taxonomy" id="273384"/>
    <lineage>
        <taxon>Bacteria</taxon>
        <taxon>Bacillati</taxon>
        <taxon>Actinomycetota</taxon>
        <taxon>Actinomycetes</taxon>
        <taxon>Micrococcales</taxon>
        <taxon>Brevibacteriaceae</taxon>
        <taxon>Brevibacterium</taxon>
    </lineage>
</organism>
<dbReference type="KEGG" id="blin:BLSMQ_2759"/>
<evidence type="ECO:0000313" key="2">
    <source>
        <dbReference type="Proteomes" id="UP000094793"/>
    </source>
</evidence>
<name>A0A1D7W662_BREAU</name>